<dbReference type="Pfam" id="PF03736">
    <property type="entry name" value="EPTP"/>
    <property type="match status" value="5"/>
</dbReference>
<dbReference type="STRING" id="1122169.Lsha_1928"/>
<dbReference type="eggNOG" id="ENOG502ZHMA">
    <property type="taxonomic scope" value="Bacteria"/>
</dbReference>
<dbReference type="EMBL" id="LNYW01000049">
    <property type="protein sequence ID" value="KTD59232.1"/>
    <property type="molecule type" value="Genomic_DNA"/>
</dbReference>
<sequence length="391" mass="44738">MKFLYGAVIIIQLCFPGLTFAGQLLTPDQYFDTSGARELTPFTINEEHYIAIAQLAKDIPDTPASMNGGDADVDVVLLKRKNEKFVEYQRIPGHGNEGATYFTMEGNSYLAIPSVNSGPKPPFNHHTYSMLYRWDGRFFYPVQQFYTFAAKQIYYFNIGKRHFLAIANGVVNPDKKPDPAQTQSMIYEWNGKQFIPFQIIPSSWGYSFKSFTLNGTVFLAFADHLNQSTLYRWDGTRFVTYQQFKGNGGRDFDYFTIDQKHYLAFANISTDSAIYVWDGKLFTPYQKLEGQGGRSFAYFTLDNEHYLFRMNHITGGRTNPKTDLESPLYQWKDGKFVVVQNIPTFGGSKAHVFHMDGFLYLTVANSLSKDVRFKVKSVLYQVTHGQSIEFG</sequence>
<reference evidence="3 4" key="1">
    <citation type="submission" date="2015-11" db="EMBL/GenBank/DDBJ databases">
        <title>Genomic analysis of 38 Legionella species identifies large and diverse effector repertoires.</title>
        <authorList>
            <person name="Burstein D."/>
            <person name="Amaro F."/>
            <person name="Zusman T."/>
            <person name="Lifshitz Z."/>
            <person name="Cohen O."/>
            <person name="Gilbert J.A."/>
            <person name="Pupko T."/>
            <person name="Shuman H.A."/>
            <person name="Segal G."/>
        </authorList>
    </citation>
    <scope>NUCLEOTIDE SEQUENCE [LARGE SCALE GENOMIC DNA]</scope>
    <source>
        <strain evidence="3 4">ATCC 49655</strain>
    </source>
</reference>
<dbReference type="GO" id="GO:0007165">
    <property type="term" value="P:signal transduction"/>
    <property type="evidence" value="ECO:0007669"/>
    <property type="project" value="TreeGrafter"/>
</dbReference>
<dbReference type="SUPFAM" id="SSF51004">
    <property type="entry name" value="C-terminal (heme d1) domain of cytochrome cd1-nitrite reductase"/>
    <property type="match status" value="1"/>
</dbReference>
<dbReference type="PANTHER" id="PTHR15261:SF4">
    <property type="entry name" value="THROMBOSPONDIN-TYPE LAMININ G DOMAIN AND EAR REPEAT-CONTAINING PROTEIN"/>
    <property type="match status" value="1"/>
</dbReference>
<keyword evidence="1" id="KW-0732">Signal</keyword>
<evidence type="ECO:0000256" key="1">
    <source>
        <dbReference type="ARBA" id="ARBA00022729"/>
    </source>
</evidence>
<evidence type="ECO:0000313" key="3">
    <source>
        <dbReference type="EMBL" id="KTD59232.1"/>
    </source>
</evidence>
<protein>
    <submittedName>
        <fullName evidence="3">EPTP domain protein</fullName>
    </submittedName>
</protein>
<dbReference type="InterPro" id="IPR009039">
    <property type="entry name" value="EAR"/>
</dbReference>
<dbReference type="PATRIC" id="fig|1122169.6.peg.2207"/>
<dbReference type="RefSeq" id="WP_018576910.1">
    <property type="nucleotide sequence ID" value="NZ_KB892393.1"/>
</dbReference>
<dbReference type="PROSITE" id="PS50912">
    <property type="entry name" value="EAR"/>
    <property type="match status" value="5"/>
</dbReference>
<organism evidence="3 4">
    <name type="scientific">Legionella shakespearei DSM 23087</name>
    <dbReference type="NCBI Taxonomy" id="1122169"/>
    <lineage>
        <taxon>Bacteria</taxon>
        <taxon>Pseudomonadati</taxon>
        <taxon>Pseudomonadota</taxon>
        <taxon>Gammaproteobacteria</taxon>
        <taxon>Legionellales</taxon>
        <taxon>Legionellaceae</taxon>
        <taxon>Legionella</taxon>
    </lineage>
</organism>
<dbReference type="PANTHER" id="PTHR15261">
    <property type="entry name" value="THROMBOSPONDIN-TYPE LAMININ G DOMAIN AND EAR REPEAT-CONTAINING"/>
    <property type="match status" value="1"/>
</dbReference>
<dbReference type="AlphaFoldDB" id="A0A0W0YQR4"/>
<keyword evidence="2" id="KW-0677">Repeat</keyword>
<dbReference type="InterPro" id="IPR011048">
    <property type="entry name" value="Haem_d1_sf"/>
</dbReference>
<comment type="caution">
    <text evidence="3">The sequence shown here is derived from an EMBL/GenBank/DDBJ whole genome shotgun (WGS) entry which is preliminary data.</text>
</comment>
<proteinExistence type="predicted"/>
<dbReference type="InterPro" id="IPR005492">
    <property type="entry name" value="EPTP"/>
</dbReference>
<keyword evidence="4" id="KW-1185">Reference proteome</keyword>
<gene>
    <name evidence="3" type="ORF">Lsha_1928</name>
</gene>
<evidence type="ECO:0000256" key="2">
    <source>
        <dbReference type="ARBA" id="ARBA00022737"/>
    </source>
</evidence>
<accession>A0A0W0YQR4</accession>
<dbReference type="Proteomes" id="UP000054600">
    <property type="component" value="Unassembled WGS sequence"/>
</dbReference>
<evidence type="ECO:0000313" key="4">
    <source>
        <dbReference type="Proteomes" id="UP000054600"/>
    </source>
</evidence>
<name>A0A0W0YQR4_9GAMM</name>